<organism evidence="2 3">
    <name type="scientific">Methylobacterium ajmalii</name>
    <dbReference type="NCBI Taxonomy" id="2738439"/>
    <lineage>
        <taxon>Bacteria</taxon>
        <taxon>Pseudomonadati</taxon>
        <taxon>Pseudomonadota</taxon>
        <taxon>Alphaproteobacteria</taxon>
        <taxon>Hyphomicrobiales</taxon>
        <taxon>Methylobacteriaceae</taxon>
        <taxon>Methylobacterium</taxon>
    </lineage>
</organism>
<evidence type="ECO:0000313" key="3">
    <source>
        <dbReference type="Proteomes" id="UP001407347"/>
    </source>
</evidence>
<dbReference type="PANTHER" id="PTHR47837:SF1">
    <property type="entry name" value="GTP PYROPHOSPHOKINASE YJBM"/>
    <property type="match status" value="1"/>
</dbReference>
<dbReference type="Proteomes" id="UP001407347">
    <property type="component" value="Unassembled WGS sequence"/>
</dbReference>
<accession>A0ABU9ZMT9</accession>
<dbReference type="EMBL" id="JAQYXP010000001">
    <property type="protein sequence ID" value="MEN3232536.1"/>
    <property type="molecule type" value="Genomic_DNA"/>
</dbReference>
<comment type="caution">
    <text evidence="2">The sequence shown here is derived from an EMBL/GenBank/DDBJ whole genome shotgun (WGS) entry which is preliminary data.</text>
</comment>
<dbReference type="InterPro" id="IPR043519">
    <property type="entry name" value="NT_sf"/>
</dbReference>
<dbReference type="Gene3D" id="1.10.287.860">
    <property type="entry name" value="Nucleotidyltransferase"/>
    <property type="match status" value="1"/>
</dbReference>
<dbReference type="CDD" id="cd05399">
    <property type="entry name" value="NT_Rel-Spo_like"/>
    <property type="match status" value="1"/>
</dbReference>
<feature type="domain" description="RelA/SpoT" evidence="1">
    <location>
        <begin position="3"/>
        <end position="124"/>
    </location>
</feature>
<protein>
    <recommendedName>
        <fullName evidence="1">RelA/SpoT domain-containing protein</fullName>
    </recommendedName>
</protein>
<evidence type="ECO:0000259" key="1">
    <source>
        <dbReference type="SMART" id="SM00954"/>
    </source>
</evidence>
<dbReference type="PANTHER" id="PTHR47837">
    <property type="entry name" value="GTP PYROPHOSPHOKINASE YJBM"/>
    <property type="match status" value="1"/>
</dbReference>
<proteinExistence type="predicted"/>
<dbReference type="InterPro" id="IPR052366">
    <property type="entry name" value="GTP_Pyrophosphokinase"/>
</dbReference>
<sequence length="295" mass="33951">MSSRVKELVSLVAKAQNKGVIDPFAAIKDIAGARIVCLFRSDLSKIEDIINSKFSVIERDDKITDGDGFGYMSIHYICKIPEGYIGPRYDHIRGKIFELQTRTLCMDAWAVVSHYLDYKGDWDVPADLKKAMNALSGLFYVADNQFEQVYGERLKSQNASTEMLRNTSNVEINLDTLRAYIEKRFPNRDDSHDAHISELIYDLKETGYTNINQIENDINKAEEFFIEYENILLSNSYLHERFSKVGAVRVTISNANEKMKKLINAKADVDIKPYDAAFLRPIREKYVNKYRDNQN</sequence>
<dbReference type="InterPro" id="IPR007685">
    <property type="entry name" value="RelA_SpoT"/>
</dbReference>
<reference evidence="2 3" key="1">
    <citation type="journal article" date="2023" name="PLoS ONE">
        <title>Complete genome assembly of Hawai'i environmental nontuberculous mycobacteria reveals unexpected co-isolation with methylobacteria.</title>
        <authorList>
            <person name="Hendrix J."/>
            <person name="Epperson L.E."/>
            <person name="Tong E.I."/>
            <person name="Chan Y.L."/>
            <person name="Hasan N.A."/>
            <person name="Dawrs S.N."/>
            <person name="Norton G.J."/>
            <person name="Virdi R."/>
            <person name="Crooks J.L."/>
            <person name="Chan E.D."/>
            <person name="Honda J.R."/>
            <person name="Strong M."/>
        </authorList>
    </citation>
    <scope>NUCLEOTIDE SEQUENCE [LARGE SCALE GENOMIC DNA]</scope>
    <source>
        <strain evidence="2 3">NJH_HI04-1</strain>
    </source>
</reference>
<gene>
    <name evidence="2" type="ORF">PUR29_02750</name>
</gene>
<evidence type="ECO:0000313" key="2">
    <source>
        <dbReference type="EMBL" id="MEN3232536.1"/>
    </source>
</evidence>
<dbReference type="SUPFAM" id="SSF81301">
    <property type="entry name" value="Nucleotidyltransferase"/>
    <property type="match status" value="1"/>
</dbReference>
<dbReference type="Pfam" id="PF04607">
    <property type="entry name" value="RelA_SpoT"/>
    <property type="match status" value="1"/>
</dbReference>
<dbReference type="SMART" id="SM00954">
    <property type="entry name" value="RelA_SpoT"/>
    <property type="match status" value="1"/>
</dbReference>
<keyword evidence="3" id="KW-1185">Reference proteome</keyword>
<name>A0ABU9ZMT9_9HYPH</name>
<dbReference type="Gene3D" id="3.30.460.10">
    <property type="entry name" value="Beta Polymerase, domain 2"/>
    <property type="match status" value="1"/>
</dbReference>
<dbReference type="RefSeq" id="WP_346012914.1">
    <property type="nucleotide sequence ID" value="NZ_JAQYXP010000001.1"/>
</dbReference>